<keyword evidence="3" id="KW-1185">Reference proteome</keyword>
<dbReference type="EMBL" id="JBHUHT010000009">
    <property type="protein sequence ID" value="MFD2095656.1"/>
    <property type="molecule type" value="Genomic_DNA"/>
</dbReference>
<dbReference type="PANTHER" id="PTHR38773:SF1">
    <property type="entry name" value="PROTEIN SPRT"/>
    <property type="match status" value="1"/>
</dbReference>
<dbReference type="Proteomes" id="UP001597380">
    <property type="component" value="Unassembled WGS sequence"/>
</dbReference>
<gene>
    <name evidence="2" type="ORF">ACFSJ3_06615</name>
</gene>
<accession>A0ABW4XJE0</accession>
<sequence length="181" mass="21005">MGQLLTRHLQRIIYKKIREAETAFCVQFPHITISFDLKGRAAGKVEYRCTLFGKMKQAHLRLNLDAYHLDKNFIESEVVPHEVAHLVCALLYPRKSEVKPHGVEWKEICQILGGSGKATHALPLKKKFQQRKWLYRDSHGKEHSVSTTRHKRLQNGVQYHTRTLASITKEGFIRQHISVDE</sequence>
<organism evidence="2 3">
    <name type="scientific">Corallincola platygyrae</name>
    <dbReference type="NCBI Taxonomy" id="1193278"/>
    <lineage>
        <taxon>Bacteria</taxon>
        <taxon>Pseudomonadati</taxon>
        <taxon>Pseudomonadota</taxon>
        <taxon>Gammaproteobacteria</taxon>
        <taxon>Alteromonadales</taxon>
        <taxon>Psychromonadaceae</taxon>
        <taxon>Corallincola</taxon>
    </lineage>
</organism>
<feature type="domain" description="SprT-like" evidence="1">
    <location>
        <begin position="11"/>
        <end position="167"/>
    </location>
</feature>
<evidence type="ECO:0000313" key="2">
    <source>
        <dbReference type="EMBL" id="MFD2095656.1"/>
    </source>
</evidence>
<dbReference type="Pfam" id="PF10263">
    <property type="entry name" value="SprT-like"/>
    <property type="match status" value="1"/>
</dbReference>
<protein>
    <submittedName>
        <fullName evidence="2">SprT-like domain-containing protein</fullName>
    </submittedName>
</protein>
<reference evidence="3" key="1">
    <citation type="journal article" date="2019" name="Int. J. Syst. Evol. Microbiol.">
        <title>The Global Catalogue of Microorganisms (GCM) 10K type strain sequencing project: providing services to taxonomists for standard genome sequencing and annotation.</title>
        <authorList>
            <consortium name="The Broad Institute Genomics Platform"/>
            <consortium name="The Broad Institute Genome Sequencing Center for Infectious Disease"/>
            <person name="Wu L."/>
            <person name="Ma J."/>
        </authorList>
    </citation>
    <scope>NUCLEOTIDE SEQUENCE [LARGE SCALE GENOMIC DNA]</scope>
    <source>
        <strain evidence="3">CGMCC 1.10992</strain>
    </source>
</reference>
<evidence type="ECO:0000259" key="1">
    <source>
        <dbReference type="SMART" id="SM00731"/>
    </source>
</evidence>
<dbReference type="SMART" id="SM00731">
    <property type="entry name" value="SprT"/>
    <property type="match status" value="1"/>
</dbReference>
<proteinExistence type="predicted"/>
<dbReference type="InterPro" id="IPR006640">
    <property type="entry name" value="SprT-like_domain"/>
</dbReference>
<name>A0ABW4XJE0_9GAMM</name>
<evidence type="ECO:0000313" key="3">
    <source>
        <dbReference type="Proteomes" id="UP001597380"/>
    </source>
</evidence>
<dbReference type="RefSeq" id="WP_345340273.1">
    <property type="nucleotide sequence ID" value="NZ_BAABLI010000014.1"/>
</dbReference>
<comment type="caution">
    <text evidence="2">The sequence shown here is derived from an EMBL/GenBank/DDBJ whole genome shotgun (WGS) entry which is preliminary data.</text>
</comment>
<dbReference type="PANTHER" id="PTHR38773">
    <property type="entry name" value="PROTEIN SPRT"/>
    <property type="match status" value="1"/>
</dbReference>